<keyword evidence="2" id="KW-1185">Reference proteome</keyword>
<dbReference type="GO" id="GO:0016020">
    <property type="term" value="C:membrane"/>
    <property type="evidence" value="ECO:0007669"/>
    <property type="project" value="InterPro"/>
</dbReference>
<sequence>MTEEQKLLEEFNQRSKGHIQRFISKDKKNIAVVSYYPTYRSQFGNLITKLKEKYNVITIVDRVLNDDFEKSGHHNVFFPWRVTEANQTYYPNVDIEEIDLIIVADQVGYEDGRIDREFLSKRAKRIYFPHRATCVCGATATMDYIIVPSKTAMQGFQYRLKDNPKVKLLPSGYPQLDKALQEYQYTPKNTITYAPTLRYVENDRNARLNAFAGSEITFLEWLLENTNYNISYRAHPLNYSIGHYFYRLINASFAEEARFSIDANMGNAFFNSTDFLITDWSTTSFTYSYTTLRPSFMFMPTPLDSNLENDGGYILENHHAKNLKELKTFLDNIDFTKEAQYFKALRDENMYNLGHSVEAILQNIEEILEGKL</sequence>
<dbReference type="Pfam" id="PF04464">
    <property type="entry name" value="Glyphos_transf"/>
    <property type="match status" value="1"/>
</dbReference>
<dbReference type="AlphaFoldDB" id="A0A2N3PJ15"/>
<dbReference type="Proteomes" id="UP000233350">
    <property type="component" value="Unassembled WGS sequence"/>
</dbReference>
<gene>
    <name evidence="1" type="ORF">BCM31_04450</name>
</gene>
<accession>A0A2N3PJ15</accession>
<evidence type="ECO:0000313" key="1">
    <source>
        <dbReference type="EMBL" id="PKT81041.1"/>
    </source>
</evidence>
<evidence type="ECO:0000313" key="2">
    <source>
        <dbReference type="Proteomes" id="UP000233350"/>
    </source>
</evidence>
<dbReference type="STRING" id="556267.HWAG_00277"/>
<dbReference type="EMBL" id="MBPK01000032">
    <property type="protein sequence ID" value="PKT81041.1"/>
    <property type="molecule type" value="Genomic_DNA"/>
</dbReference>
<proteinExistence type="predicted"/>
<name>A0A2N3PJ15_9HELI</name>
<dbReference type="GO" id="GO:0047355">
    <property type="term" value="F:CDP-glycerol glycerophosphotransferase activity"/>
    <property type="evidence" value="ECO:0007669"/>
    <property type="project" value="InterPro"/>
</dbReference>
<organism evidence="1 2">
    <name type="scientific">Helicobacter winghamensis</name>
    <dbReference type="NCBI Taxonomy" id="157268"/>
    <lineage>
        <taxon>Bacteria</taxon>
        <taxon>Pseudomonadati</taxon>
        <taxon>Campylobacterota</taxon>
        <taxon>Epsilonproteobacteria</taxon>
        <taxon>Campylobacterales</taxon>
        <taxon>Helicobacteraceae</taxon>
        <taxon>Helicobacter</taxon>
    </lineage>
</organism>
<dbReference type="RefSeq" id="WP_101313105.1">
    <property type="nucleotide sequence ID" value="NZ_CALJBS010000069.1"/>
</dbReference>
<reference evidence="1 2" key="1">
    <citation type="submission" date="2016-07" db="EMBL/GenBank/DDBJ databases">
        <title>Detection of Helicobacter winghamensis from caecal content of red fox (Vulpes vulpes).</title>
        <authorList>
            <person name="Zanoni R.G."/>
            <person name="Florio D."/>
            <person name="Caffara M."/>
            <person name="Renzi M."/>
            <person name="Parisi A."/>
            <person name="Pasquali F."/>
            <person name="Manfreda G."/>
        </authorList>
    </citation>
    <scope>NUCLEOTIDE SEQUENCE [LARGE SCALE GENOMIC DNA]</scope>
    <source>
        <strain evidence="1 2">295_13</strain>
    </source>
</reference>
<dbReference type="OrthoDB" id="5323532at2"/>
<comment type="caution">
    <text evidence="1">The sequence shown here is derived from an EMBL/GenBank/DDBJ whole genome shotgun (WGS) entry which is preliminary data.</text>
</comment>
<dbReference type="InterPro" id="IPR007554">
    <property type="entry name" value="Glycerophosphate_synth"/>
</dbReference>
<evidence type="ECO:0008006" key="3">
    <source>
        <dbReference type="Google" id="ProtNLM"/>
    </source>
</evidence>
<protein>
    <recommendedName>
        <fullName evidence="3">CDP-glycerol--glycerophosphate glycerophosphotransferase</fullName>
    </recommendedName>
</protein>
<dbReference type="Gene3D" id="3.40.50.12580">
    <property type="match status" value="1"/>
</dbReference>
<dbReference type="InterPro" id="IPR043148">
    <property type="entry name" value="TagF_C"/>
</dbReference>